<dbReference type="SUPFAM" id="SSF56219">
    <property type="entry name" value="DNase I-like"/>
    <property type="match status" value="1"/>
</dbReference>
<dbReference type="HOGENOM" id="CLU_052333_2_1_11"/>
<feature type="transmembrane region" description="Helical" evidence="1">
    <location>
        <begin position="46"/>
        <end position="71"/>
    </location>
</feature>
<feature type="transmembrane region" description="Helical" evidence="1">
    <location>
        <begin position="78"/>
        <end position="96"/>
    </location>
</feature>
<gene>
    <name evidence="3" type="ORF">HMPREF0291_11874</name>
</gene>
<protein>
    <recommendedName>
        <fullName evidence="2">Endonuclease/exonuclease/phosphatase domain-containing protein</fullName>
    </recommendedName>
</protein>
<keyword evidence="1" id="KW-0812">Transmembrane</keyword>
<dbReference type="eggNOG" id="COG3021">
    <property type="taxonomic scope" value="Bacteria"/>
</dbReference>
<keyword evidence="1" id="KW-0472">Membrane</keyword>
<evidence type="ECO:0000259" key="2">
    <source>
        <dbReference type="Pfam" id="PF03372"/>
    </source>
</evidence>
<reference evidence="3" key="1">
    <citation type="submission" date="2010-06" db="EMBL/GenBank/DDBJ databases">
        <authorList>
            <person name="Muzny D."/>
            <person name="Qin X."/>
            <person name="Buhay C."/>
            <person name="Dugan-Rocha S."/>
            <person name="Ding Y."/>
            <person name="Chen G."/>
            <person name="Hawes A."/>
            <person name="Holder M."/>
            <person name="Jhangiani S."/>
            <person name="Johnson A."/>
            <person name="Khan Z."/>
            <person name="Li Z."/>
            <person name="Liu W."/>
            <person name="Liu X."/>
            <person name="Perez L."/>
            <person name="Shen H."/>
            <person name="Wang Q."/>
            <person name="Watt J."/>
            <person name="Xi L."/>
            <person name="Xin Y."/>
            <person name="Zhou J."/>
            <person name="Deng J."/>
            <person name="Jiang H."/>
            <person name="Liu Y."/>
            <person name="Qu J."/>
            <person name="Song X.-Z."/>
            <person name="Zhang L."/>
            <person name="Villasana D."/>
            <person name="Johnson A."/>
            <person name="Liu J."/>
            <person name="Liyanage D."/>
            <person name="Lorensuhewa L."/>
            <person name="Robinson T."/>
            <person name="Song A."/>
            <person name="Song B.-B."/>
            <person name="Dinh H."/>
            <person name="Thornton R."/>
            <person name="Coyle M."/>
            <person name="Francisco L."/>
            <person name="Jackson L."/>
            <person name="Javaid M."/>
            <person name="Korchina V."/>
            <person name="Kovar C."/>
            <person name="Mata R."/>
            <person name="Mathew T."/>
            <person name="Ngo R."/>
            <person name="Nguyen L."/>
            <person name="Nguyen N."/>
            <person name="Okwuonu G."/>
            <person name="Ongeri F."/>
            <person name="Pham C."/>
            <person name="Simmons D."/>
            <person name="Wilczek-Boney K."/>
            <person name="Hale W."/>
            <person name="Jakkamsetti A."/>
            <person name="Pham P."/>
            <person name="Ruth R."/>
            <person name="San Lucas F."/>
            <person name="Warren J."/>
            <person name="Zhang J."/>
            <person name="Zhao Z."/>
            <person name="Zhou C."/>
            <person name="Zhu D."/>
            <person name="Lee S."/>
            <person name="Bess C."/>
            <person name="Blankenburg K."/>
            <person name="Forbes L."/>
            <person name="Fu Q."/>
            <person name="Gubbala S."/>
            <person name="Hirani K."/>
            <person name="Jayaseelan J.C."/>
            <person name="Lara F."/>
            <person name="Munidasa M."/>
            <person name="Palculict T."/>
            <person name="Patil S."/>
            <person name="Pu L.-L."/>
            <person name="Saada N."/>
            <person name="Tang L."/>
            <person name="Weissenberger G."/>
            <person name="Zhu Y."/>
            <person name="Hemphill L."/>
            <person name="Shang Y."/>
            <person name="Youmans B."/>
            <person name="Ayvaz T."/>
            <person name="Ross M."/>
            <person name="Santibanez J."/>
            <person name="Aqrawi P."/>
            <person name="Gross S."/>
            <person name="Joshi V."/>
            <person name="Fowler G."/>
            <person name="Nazareth L."/>
            <person name="Reid J."/>
            <person name="Worley K."/>
            <person name="Petrosino J."/>
            <person name="Highlander S."/>
            <person name="Gibbs R."/>
        </authorList>
    </citation>
    <scope>NUCLEOTIDE SEQUENCE [LARGE SCALE GENOMIC DNA]</scope>
    <source>
        <strain evidence="3">ATCC 33030</strain>
    </source>
</reference>
<dbReference type="InterPro" id="IPR005135">
    <property type="entry name" value="Endo/exonuclease/phosphatase"/>
</dbReference>
<organism evidence="3 4">
    <name type="scientific">Corynebacterium genitalium ATCC 33030</name>
    <dbReference type="NCBI Taxonomy" id="585529"/>
    <lineage>
        <taxon>Bacteria</taxon>
        <taxon>Bacillati</taxon>
        <taxon>Actinomycetota</taxon>
        <taxon>Actinomycetes</taxon>
        <taxon>Mycobacteriales</taxon>
        <taxon>Corynebacteriaceae</taxon>
        <taxon>Corynebacterium</taxon>
    </lineage>
</organism>
<keyword evidence="4" id="KW-1185">Reference proteome</keyword>
<dbReference type="AlphaFoldDB" id="D7WDI6"/>
<sequence>MQESPTRPSTGKLVFSALFTVAGLLLCVLAFLPAAGISQWLSTRVVVAQAVSFPIAFGIGLAVIAAVLGAFRFVVAPLVWAVAAACFIAAPVPPLLPGSLHAQEMSSDSGASESFSTLRVVTYNSQNTLTAADVQDIVDRFDPHVVVLPEASNDKVVAAFAGTSFAERVFTSEQGGGIAPTSMAVHPDLGELEHIDAPPTTWGSLAFRIAAGPTIVAVHTTAPLPSIMDQWRGDLHSIAGWVDVNVDEKAIIAGDFNATMRHGPMADLGPMQDSARMCSRYPEGTWPTDGIVGLRSHIDHVLVPAAGVDGCATVRVGNGDHLAYFAEISTAQR</sequence>
<accession>D7WDI6</accession>
<evidence type="ECO:0000313" key="4">
    <source>
        <dbReference type="Proteomes" id="UP000004208"/>
    </source>
</evidence>
<keyword evidence="1" id="KW-1133">Transmembrane helix</keyword>
<feature type="domain" description="Endonuclease/exonuclease/phosphatase" evidence="2">
    <location>
        <begin position="122"/>
        <end position="320"/>
    </location>
</feature>
<dbReference type="EMBL" id="ACLJ02000003">
    <property type="protein sequence ID" value="EFK54217.1"/>
    <property type="molecule type" value="Genomic_DNA"/>
</dbReference>
<evidence type="ECO:0000313" key="3">
    <source>
        <dbReference type="EMBL" id="EFK54217.1"/>
    </source>
</evidence>
<dbReference type="RefSeq" id="WP_005290649.1">
    <property type="nucleotide sequence ID" value="NZ_CM000961.1"/>
</dbReference>
<dbReference type="InterPro" id="IPR036691">
    <property type="entry name" value="Endo/exonu/phosph_ase_sf"/>
</dbReference>
<proteinExistence type="predicted"/>
<dbReference type="Gene3D" id="3.60.10.10">
    <property type="entry name" value="Endonuclease/exonuclease/phosphatase"/>
    <property type="match status" value="1"/>
</dbReference>
<dbReference type="GO" id="GO:0003824">
    <property type="term" value="F:catalytic activity"/>
    <property type="evidence" value="ECO:0007669"/>
    <property type="project" value="InterPro"/>
</dbReference>
<dbReference type="Pfam" id="PF03372">
    <property type="entry name" value="Exo_endo_phos"/>
    <property type="match status" value="1"/>
</dbReference>
<dbReference type="STRING" id="585529.HMPREF0291_11874"/>
<name>D7WDI6_9CORY</name>
<dbReference type="Proteomes" id="UP000004208">
    <property type="component" value="Unassembled WGS sequence"/>
</dbReference>
<comment type="caution">
    <text evidence="3">The sequence shown here is derived from an EMBL/GenBank/DDBJ whole genome shotgun (WGS) entry which is preliminary data.</text>
</comment>
<dbReference type="OrthoDB" id="2340043at2"/>
<evidence type="ECO:0000256" key="1">
    <source>
        <dbReference type="SAM" id="Phobius"/>
    </source>
</evidence>